<dbReference type="AlphaFoldDB" id="A0AAV9JIT4"/>
<organism evidence="2 3">
    <name type="scientific">Oleoguttula mirabilis</name>
    <dbReference type="NCBI Taxonomy" id="1507867"/>
    <lineage>
        <taxon>Eukaryota</taxon>
        <taxon>Fungi</taxon>
        <taxon>Dikarya</taxon>
        <taxon>Ascomycota</taxon>
        <taxon>Pezizomycotina</taxon>
        <taxon>Dothideomycetes</taxon>
        <taxon>Dothideomycetidae</taxon>
        <taxon>Mycosphaerellales</taxon>
        <taxon>Teratosphaeriaceae</taxon>
        <taxon>Oleoguttula</taxon>
    </lineage>
</organism>
<dbReference type="Proteomes" id="UP001324427">
    <property type="component" value="Unassembled WGS sequence"/>
</dbReference>
<dbReference type="EMBL" id="JAVFHQ010000022">
    <property type="protein sequence ID" value="KAK4544887.1"/>
    <property type="molecule type" value="Genomic_DNA"/>
</dbReference>
<protein>
    <submittedName>
        <fullName evidence="2">Uncharacterized protein</fullName>
    </submittedName>
</protein>
<evidence type="ECO:0000313" key="2">
    <source>
        <dbReference type="EMBL" id="KAK4544887.1"/>
    </source>
</evidence>
<feature type="region of interest" description="Disordered" evidence="1">
    <location>
        <begin position="369"/>
        <end position="404"/>
    </location>
</feature>
<evidence type="ECO:0000256" key="1">
    <source>
        <dbReference type="SAM" id="MobiDB-lite"/>
    </source>
</evidence>
<feature type="region of interest" description="Disordered" evidence="1">
    <location>
        <begin position="196"/>
        <end position="221"/>
    </location>
</feature>
<feature type="region of interest" description="Disordered" evidence="1">
    <location>
        <begin position="1"/>
        <end position="27"/>
    </location>
</feature>
<feature type="compositionally biased region" description="Polar residues" evidence="1">
    <location>
        <begin position="265"/>
        <end position="283"/>
    </location>
</feature>
<accession>A0AAV9JIT4</accession>
<reference evidence="2 3" key="1">
    <citation type="submission" date="2021-11" db="EMBL/GenBank/DDBJ databases">
        <title>Black yeast isolated from Biological Soil Crust.</title>
        <authorList>
            <person name="Kurbessoian T."/>
        </authorList>
    </citation>
    <scope>NUCLEOTIDE SEQUENCE [LARGE SCALE GENOMIC DNA]</scope>
    <source>
        <strain evidence="2 3">CCFEE 5522</strain>
    </source>
</reference>
<feature type="compositionally biased region" description="Basic and acidic residues" evidence="1">
    <location>
        <begin position="647"/>
        <end position="661"/>
    </location>
</feature>
<comment type="caution">
    <text evidence="2">The sequence shown here is derived from an EMBL/GenBank/DDBJ whole genome shotgun (WGS) entry which is preliminary data.</text>
</comment>
<feature type="compositionally biased region" description="Polar residues" evidence="1">
    <location>
        <begin position="197"/>
        <end position="221"/>
    </location>
</feature>
<sequence>MDQDPPNNFDPPHNLDPPPNSVSYTYNGPFTFHNNGAFGGMQNLGGPRDIRDNHFGFQQSGGDHHNGSSMYPDDVDAHADSMIYPNPQVTSQSQSHIDYSATGAQRSPTQYGTLQQGYAHAPIAGYPGEFDFSTPENVEPTTDWLEYGPGGSRAGTWWDGVYRNGGSVPPPTYIMNVTAPTHQALEDYKMYAHDAPQGSTFEGTSSPTNIFSTHNNGQSGTLQQLRPLQSRDYQPLPPAASALPASLVYSQGQLLHGYQDDTPLAAQNFTSSPSHGTGSSRMQPHQRPIDARALKSLRGGGPSLSQPAAPDAEAVNEESNAETATGSDHDTSSGIGDAANSARSHRTLALPGIAIPALFSNNMTSAPLGVRTDTNATQPSAVTPPATDRRMVGQAMSSSTGPMEGMRFTRASARENEYHRAPLNVKNDDWQTVVQEGHKYVRELMAAFRKPYQAEPDGKKRTPPSAEDQAEWTRFQQDHADKVNIIINDPDFPDELELRCWNLFDRLAETHEKGCVLIASALNLKSKLSERIQLTATALSEFPILQLDVLLQKRLLEFAAHPNGTKGSKITNMLGNWRRKQKAAKLKVEAEAKKAEDMQEAEVDAVIADADTKPGGKRGRNRTPSTRVGAAYRRRMGPQQIKAHNKAQREARKLDAKRADDNESETEQGVDE</sequence>
<feature type="region of interest" description="Disordered" evidence="1">
    <location>
        <begin position="609"/>
        <end position="672"/>
    </location>
</feature>
<proteinExistence type="predicted"/>
<gene>
    <name evidence="2" type="ORF">LTR36_003791</name>
</gene>
<feature type="compositionally biased region" description="Polar residues" evidence="1">
    <location>
        <begin position="372"/>
        <end position="381"/>
    </location>
</feature>
<feature type="region of interest" description="Disordered" evidence="1">
    <location>
        <begin position="39"/>
        <end position="81"/>
    </location>
</feature>
<name>A0AAV9JIT4_9PEZI</name>
<keyword evidence="3" id="KW-1185">Reference proteome</keyword>
<feature type="compositionally biased region" description="Acidic residues" evidence="1">
    <location>
        <begin position="662"/>
        <end position="672"/>
    </location>
</feature>
<feature type="region of interest" description="Disordered" evidence="1">
    <location>
        <begin position="263"/>
        <end position="340"/>
    </location>
</feature>
<evidence type="ECO:0000313" key="3">
    <source>
        <dbReference type="Proteomes" id="UP001324427"/>
    </source>
</evidence>